<name>A0A830EYL3_9EURY</name>
<feature type="transmembrane region" description="Helical" evidence="1">
    <location>
        <begin position="42"/>
        <end position="63"/>
    </location>
</feature>
<gene>
    <name evidence="3" type="ORF">GCM10009037_02660</name>
</gene>
<organism evidence="3 4">
    <name type="scientific">Halarchaeum grantii</name>
    <dbReference type="NCBI Taxonomy" id="1193105"/>
    <lineage>
        <taxon>Archaea</taxon>
        <taxon>Methanobacteriati</taxon>
        <taxon>Methanobacteriota</taxon>
        <taxon>Stenosarchaea group</taxon>
        <taxon>Halobacteria</taxon>
        <taxon>Halobacteriales</taxon>
        <taxon>Halobacteriaceae</taxon>
    </lineage>
</organism>
<evidence type="ECO:0000259" key="2">
    <source>
        <dbReference type="Pfam" id="PF26514"/>
    </source>
</evidence>
<accession>A0A830EYL3</accession>
<dbReference type="Pfam" id="PF26514">
    <property type="entry name" value="DUF8173"/>
    <property type="match status" value="1"/>
</dbReference>
<evidence type="ECO:0000313" key="4">
    <source>
        <dbReference type="Proteomes" id="UP000628840"/>
    </source>
</evidence>
<evidence type="ECO:0000256" key="1">
    <source>
        <dbReference type="SAM" id="Phobius"/>
    </source>
</evidence>
<feature type="transmembrane region" description="Helical" evidence="1">
    <location>
        <begin position="83"/>
        <end position="106"/>
    </location>
</feature>
<dbReference type="EMBL" id="BMPF01000001">
    <property type="protein sequence ID" value="GGL22718.1"/>
    <property type="molecule type" value="Genomic_DNA"/>
</dbReference>
<keyword evidence="1" id="KW-1133">Transmembrane helix</keyword>
<protein>
    <recommendedName>
        <fullName evidence="2">DUF8173 domain-containing protein</fullName>
    </recommendedName>
</protein>
<keyword evidence="4" id="KW-1185">Reference proteome</keyword>
<evidence type="ECO:0000313" key="3">
    <source>
        <dbReference type="EMBL" id="GGL22718.1"/>
    </source>
</evidence>
<reference evidence="3 4" key="1">
    <citation type="journal article" date="2019" name="Int. J. Syst. Evol. Microbiol.">
        <title>The Global Catalogue of Microorganisms (GCM) 10K type strain sequencing project: providing services to taxonomists for standard genome sequencing and annotation.</title>
        <authorList>
            <consortium name="The Broad Institute Genomics Platform"/>
            <consortium name="The Broad Institute Genome Sequencing Center for Infectious Disease"/>
            <person name="Wu L."/>
            <person name="Ma J."/>
        </authorList>
    </citation>
    <scope>NUCLEOTIDE SEQUENCE [LARGE SCALE GENOMIC DNA]</scope>
    <source>
        <strain evidence="3 4">JCM 19585</strain>
    </source>
</reference>
<dbReference type="InterPro" id="IPR058486">
    <property type="entry name" value="DUF8173"/>
</dbReference>
<keyword evidence="1" id="KW-0812">Transmembrane</keyword>
<sequence>MRAAGARDARNRFAPALDSGMDLLVLPLQQVDPFGVQQSLGVAGRAVAAFLGTLIVGALLLAFVEEWFERLLGVVDDAPVPSFLWGIGTLVGGLISFVISSIGVGVHESEALVSQPERFAFR</sequence>
<proteinExistence type="predicted"/>
<feature type="domain" description="DUF8173" evidence="2">
    <location>
        <begin position="37"/>
        <end position="101"/>
    </location>
</feature>
<dbReference type="AlphaFoldDB" id="A0A830EYL3"/>
<keyword evidence="1" id="KW-0472">Membrane</keyword>
<dbReference type="Proteomes" id="UP000628840">
    <property type="component" value="Unassembled WGS sequence"/>
</dbReference>
<comment type="caution">
    <text evidence="3">The sequence shown here is derived from an EMBL/GenBank/DDBJ whole genome shotgun (WGS) entry which is preliminary data.</text>
</comment>